<dbReference type="PROSITE" id="PS50234">
    <property type="entry name" value="VWFA"/>
    <property type="match status" value="1"/>
</dbReference>
<dbReference type="InterPro" id="IPR010607">
    <property type="entry name" value="DUF1194"/>
</dbReference>
<comment type="caution">
    <text evidence="3">The sequence shown here is derived from an EMBL/GenBank/DDBJ whole genome shotgun (WGS) entry which is preliminary data.</text>
</comment>
<dbReference type="InterPro" id="IPR002035">
    <property type="entry name" value="VWF_A"/>
</dbReference>
<dbReference type="RefSeq" id="WP_284485327.1">
    <property type="nucleotide sequence ID" value="NZ_JASNJE010000009.1"/>
</dbReference>
<evidence type="ECO:0000256" key="1">
    <source>
        <dbReference type="SAM" id="SignalP"/>
    </source>
</evidence>
<accession>A0ABT7FE42</accession>
<evidence type="ECO:0000259" key="2">
    <source>
        <dbReference type="PROSITE" id="PS50234"/>
    </source>
</evidence>
<keyword evidence="1" id="KW-0732">Signal</keyword>
<keyword evidence="4" id="KW-1185">Reference proteome</keyword>
<dbReference type="Gene3D" id="3.40.50.410">
    <property type="entry name" value="von Willebrand factor, type A domain"/>
    <property type="match status" value="1"/>
</dbReference>
<dbReference type="EMBL" id="JASNJE010000009">
    <property type="protein sequence ID" value="MDK3073389.1"/>
    <property type="molecule type" value="Genomic_DNA"/>
</dbReference>
<protein>
    <submittedName>
        <fullName evidence="3">DUF1194 domain-containing protein</fullName>
    </submittedName>
</protein>
<evidence type="ECO:0000313" key="4">
    <source>
        <dbReference type="Proteomes" id="UP001227126"/>
    </source>
</evidence>
<feature type="domain" description="VWFA" evidence="2">
    <location>
        <begin position="25"/>
        <end position="214"/>
    </location>
</feature>
<name>A0ABT7FE42_9RHOB</name>
<gene>
    <name evidence="3" type="ORF">QO034_09730</name>
</gene>
<dbReference type="CDD" id="cd00198">
    <property type="entry name" value="vWFA"/>
    <property type="match status" value="1"/>
</dbReference>
<proteinExistence type="predicted"/>
<dbReference type="Pfam" id="PF06707">
    <property type="entry name" value="DUF1194"/>
    <property type="match status" value="1"/>
</dbReference>
<feature type="signal peptide" evidence="1">
    <location>
        <begin position="1"/>
        <end position="21"/>
    </location>
</feature>
<organism evidence="3 4">
    <name type="scientific">Sedimentitalea xiamensis</name>
    <dbReference type="NCBI Taxonomy" id="3050037"/>
    <lineage>
        <taxon>Bacteria</taxon>
        <taxon>Pseudomonadati</taxon>
        <taxon>Pseudomonadota</taxon>
        <taxon>Alphaproteobacteria</taxon>
        <taxon>Rhodobacterales</taxon>
        <taxon>Paracoccaceae</taxon>
        <taxon>Sedimentitalea</taxon>
    </lineage>
</organism>
<dbReference type="InterPro" id="IPR036465">
    <property type="entry name" value="vWFA_dom_sf"/>
</dbReference>
<dbReference type="Proteomes" id="UP001227126">
    <property type="component" value="Unassembled WGS sequence"/>
</dbReference>
<dbReference type="SUPFAM" id="SSF53300">
    <property type="entry name" value="vWA-like"/>
    <property type="match status" value="1"/>
</dbReference>
<reference evidence="3 4" key="1">
    <citation type="submission" date="2023-05" db="EMBL/GenBank/DDBJ databases">
        <title>Sedimentitalea sp. nov. JM2-8.</title>
        <authorList>
            <person name="Huang J."/>
        </authorList>
    </citation>
    <scope>NUCLEOTIDE SEQUENCE [LARGE SCALE GENOMIC DNA]</scope>
    <source>
        <strain evidence="3 4">JM2-8</strain>
    </source>
</reference>
<evidence type="ECO:0000313" key="3">
    <source>
        <dbReference type="EMBL" id="MDK3073389.1"/>
    </source>
</evidence>
<feature type="chain" id="PRO_5046744436" evidence="1">
    <location>
        <begin position="22"/>
        <end position="239"/>
    </location>
</feature>
<sequence>MHFPRSLLLAIVLTFPFPGRACDLALVLAVDVSGSVDAEEYGIQMQGLAAALRDGVIAEALVQARAEILLLQWTGSSRQEITVPWTRIDGFAALDELSDRIADAPRAWRNYSTAIGEALVVAIPAFDEVAHCARRLIDVSGDGQSNEGLAPLSVHDRLRQAGITVNAIAIEASEPDLTAYFFENVIVGEGAFVETARSFDDYPHRIRRKLLREVTRQSAQAGMGGQIEAAAGANRIGRR</sequence>